<dbReference type="AlphaFoldDB" id="A0A5J4ZCV9"/>
<proteinExistence type="predicted"/>
<reference evidence="3 4" key="1">
    <citation type="submission" date="2019-09" db="EMBL/GenBank/DDBJ databases">
        <title>A chromosome-level genome assembly of the Chinese tupelo Nyssa sinensis.</title>
        <authorList>
            <person name="Yang X."/>
            <person name="Kang M."/>
            <person name="Yang Y."/>
            <person name="Xiong H."/>
            <person name="Wang M."/>
            <person name="Zhang Z."/>
            <person name="Wang Z."/>
            <person name="Wu H."/>
            <person name="Ma T."/>
            <person name="Liu J."/>
            <person name="Xi Z."/>
        </authorList>
    </citation>
    <scope>NUCLEOTIDE SEQUENCE [LARGE SCALE GENOMIC DNA]</scope>
    <source>
        <strain evidence="3">J267</strain>
        <tissue evidence="3">Leaf</tissue>
    </source>
</reference>
<dbReference type="PANTHER" id="PTHR36766:SF40">
    <property type="entry name" value="DISEASE RESISTANCE PROTEIN RGA3"/>
    <property type="match status" value="1"/>
</dbReference>
<dbReference type="InterPro" id="IPR057135">
    <property type="entry name" value="At4g27190-like_LRR"/>
</dbReference>
<dbReference type="Pfam" id="PF23247">
    <property type="entry name" value="LRR_RPS2"/>
    <property type="match status" value="1"/>
</dbReference>
<gene>
    <name evidence="3" type="ORF">F0562_018775</name>
</gene>
<dbReference type="Gene3D" id="3.80.10.10">
    <property type="entry name" value="Ribonuclease Inhibitor"/>
    <property type="match status" value="1"/>
</dbReference>
<dbReference type="GO" id="GO:0006952">
    <property type="term" value="P:defense response"/>
    <property type="evidence" value="ECO:0007669"/>
    <property type="project" value="UniProtKB-KW"/>
</dbReference>
<dbReference type="PANTHER" id="PTHR36766">
    <property type="entry name" value="PLANT BROAD-SPECTRUM MILDEW RESISTANCE PROTEIN RPW8"/>
    <property type="match status" value="1"/>
</dbReference>
<evidence type="ECO:0000313" key="3">
    <source>
        <dbReference type="EMBL" id="KAA8515614.1"/>
    </source>
</evidence>
<accession>A0A5J4ZCV9</accession>
<evidence type="ECO:0000256" key="1">
    <source>
        <dbReference type="ARBA" id="ARBA00022821"/>
    </source>
</evidence>
<dbReference type="EMBL" id="CM018052">
    <property type="protein sequence ID" value="KAA8515614.1"/>
    <property type="molecule type" value="Genomic_DNA"/>
</dbReference>
<protein>
    <recommendedName>
        <fullName evidence="2">Disease resistance protein At4g27190-like leucine-rich repeats domain-containing protein</fullName>
    </recommendedName>
</protein>
<dbReference type="InterPro" id="IPR032675">
    <property type="entry name" value="LRR_dom_sf"/>
</dbReference>
<evidence type="ECO:0000259" key="2">
    <source>
        <dbReference type="Pfam" id="PF23247"/>
    </source>
</evidence>
<dbReference type="Proteomes" id="UP000325577">
    <property type="component" value="Linkage Group LG9"/>
</dbReference>
<dbReference type="SUPFAM" id="SSF52047">
    <property type="entry name" value="RNI-like"/>
    <property type="match status" value="1"/>
</dbReference>
<keyword evidence="1" id="KW-0611">Plant defense</keyword>
<organism evidence="3 4">
    <name type="scientific">Nyssa sinensis</name>
    <dbReference type="NCBI Taxonomy" id="561372"/>
    <lineage>
        <taxon>Eukaryota</taxon>
        <taxon>Viridiplantae</taxon>
        <taxon>Streptophyta</taxon>
        <taxon>Embryophyta</taxon>
        <taxon>Tracheophyta</taxon>
        <taxon>Spermatophyta</taxon>
        <taxon>Magnoliopsida</taxon>
        <taxon>eudicotyledons</taxon>
        <taxon>Gunneridae</taxon>
        <taxon>Pentapetalae</taxon>
        <taxon>asterids</taxon>
        <taxon>Cornales</taxon>
        <taxon>Nyssaceae</taxon>
        <taxon>Nyssa</taxon>
    </lineage>
</organism>
<sequence>MRQLEEWSQFGTEEEGFPCLQELYLQRCPNLKEKLPNACPSVVKLVINECMELASPLPRLSSLKYLELKGCDKVVWTSVVNFPSLEFLYINGIPNLPCLPNGFSQRLPPIFDLTIGGCDEITSLSNQIGFQHLTSLRKLKIYGCPKLENLPHGLHSLSSLTRLRIEGCRSLSSFPEMGLPSMLTDLTIEECEDLESLPGGMVHNSNLEILSVRGCSSLLSFAGEFNQLQGGTVLVSGDSFDSTFLAPCSEIQNLFLLDQNSCKSSSLLHVCKARGLCNSKGCAFIHCVGTLVCVIDGLHDV</sequence>
<feature type="domain" description="Disease resistance protein At4g27190-like leucine-rich repeats" evidence="2">
    <location>
        <begin position="59"/>
        <end position="192"/>
    </location>
</feature>
<evidence type="ECO:0000313" key="4">
    <source>
        <dbReference type="Proteomes" id="UP000325577"/>
    </source>
</evidence>
<dbReference type="OrthoDB" id="991973at2759"/>
<name>A0A5J4ZCV9_9ASTE</name>
<keyword evidence="4" id="KW-1185">Reference proteome</keyword>